<dbReference type="AlphaFoldDB" id="A0A2N5M406"/>
<evidence type="ECO:0000256" key="1">
    <source>
        <dbReference type="SAM" id="MobiDB-lite"/>
    </source>
</evidence>
<name>A0A2N5M406_9BACI</name>
<dbReference type="RefSeq" id="WP_101643513.1">
    <property type="nucleotide sequence ID" value="NZ_PGUY01000046.1"/>
</dbReference>
<evidence type="ECO:0000313" key="3">
    <source>
        <dbReference type="Proteomes" id="UP000234748"/>
    </source>
</evidence>
<feature type="region of interest" description="Disordered" evidence="1">
    <location>
        <begin position="42"/>
        <end position="67"/>
    </location>
</feature>
<proteinExistence type="predicted"/>
<dbReference type="Proteomes" id="UP000234748">
    <property type="component" value="Unassembled WGS sequence"/>
</dbReference>
<evidence type="ECO:0000313" key="2">
    <source>
        <dbReference type="EMBL" id="PLT29094.1"/>
    </source>
</evidence>
<organism evidence="2 3">
    <name type="scientific">Peribacillus deserti</name>
    <dbReference type="NCBI Taxonomy" id="673318"/>
    <lineage>
        <taxon>Bacteria</taxon>
        <taxon>Bacillati</taxon>
        <taxon>Bacillota</taxon>
        <taxon>Bacilli</taxon>
        <taxon>Bacillales</taxon>
        <taxon>Bacillaceae</taxon>
        <taxon>Peribacillus</taxon>
    </lineage>
</organism>
<keyword evidence="3" id="KW-1185">Reference proteome</keyword>
<comment type="caution">
    <text evidence="2">The sequence shown here is derived from an EMBL/GenBank/DDBJ whole genome shotgun (WGS) entry which is preliminary data.</text>
</comment>
<dbReference type="InterPro" id="IPR025100">
    <property type="entry name" value="DUF4025"/>
</dbReference>
<dbReference type="Pfam" id="PF13217">
    <property type="entry name" value="DUF4025"/>
    <property type="match status" value="1"/>
</dbReference>
<dbReference type="EMBL" id="PGUY01000046">
    <property type="protein sequence ID" value="PLT29094.1"/>
    <property type="molecule type" value="Genomic_DNA"/>
</dbReference>
<reference evidence="2 3" key="1">
    <citation type="submission" date="2017-11" db="EMBL/GenBank/DDBJ databases">
        <title>Comparitive Functional Genomics of Dry Heat Resistant strains isolated from the Viking Spacecraft.</title>
        <authorList>
            <person name="Seuylemezian A."/>
            <person name="Cooper K."/>
            <person name="Vaishampayan P."/>
        </authorList>
    </citation>
    <scope>NUCLEOTIDE SEQUENCE [LARGE SCALE GENOMIC DNA]</scope>
    <source>
        <strain evidence="2 3">V1-29</strain>
    </source>
</reference>
<dbReference type="OrthoDB" id="2476089at2"/>
<protein>
    <submittedName>
        <fullName evidence="2">DUF4025 domain-containing protein</fullName>
    </submittedName>
</protein>
<sequence length="67" mass="7659">MENNENKESLKIANRYYQPGDYNRDDQVSVGLATTHEQVSDNYMATESAPPESRVAPIPRESTEERE</sequence>
<gene>
    <name evidence="2" type="ORF">CUU66_14855</name>
</gene>
<accession>A0A2N5M406</accession>